<evidence type="ECO:0000313" key="1">
    <source>
        <dbReference type="EMBL" id="KGD75277.1"/>
    </source>
</evidence>
<dbReference type="STRING" id="642227.HA49_08585"/>
<protein>
    <submittedName>
        <fullName evidence="1">Packaged DNA stabilization protein gp10</fullName>
    </submittedName>
</protein>
<dbReference type="Proteomes" id="UP000029577">
    <property type="component" value="Unassembled WGS sequence"/>
</dbReference>
<dbReference type="eggNOG" id="ENOG502Z882">
    <property type="taxonomic scope" value="Bacteria"/>
</dbReference>
<dbReference type="EMBL" id="JPKR02000004">
    <property type="protein sequence ID" value="KGD75277.1"/>
    <property type="molecule type" value="Genomic_DNA"/>
</dbReference>
<keyword evidence="2" id="KW-1185">Reference proteome</keyword>
<sequence>MPIQQLPLMKGIAKSQVNADYIDALPVNMLATPKEVFNSNGYLRSFPGIDKRSGVAGLSRGVQFNTHESVVYRVLGGKLYRGQSQAGDVSGSGRISMAHSATSQAVAANGVLTLYRYDGTTKTLQNWPSTEGDVTYAQYDIGSVRDVCRLRGRYLWVKDGSQDFGVTDLEDESHPDQYRPFYTAESQPDGILACDTWRDFAVMFGSATIEYFSLTGSTDTSAAIYVSQPSLMVQKGIAGTRCKCKFGDSHAFISNPSGGAPSVYAISQGSAAPIATASIEKILRSYSASDLSSAVMETLRFDGHELMIIHLPDHVLCYDASASSNGPQWNILKTGLYDSPHRSIDFMFEGNQITCGDKTESVTGQLNFSSSSQYGVQQEHLLYTPLFKADNMRVFDFELEASTGVAQVADRLFLSATTDGINFGREQMIEQNSPFAYDRRVLWRRFGRIRKNVGVKVRIITSSPVTLSGCQVRLE</sequence>
<dbReference type="OrthoDB" id="6716608at2"/>
<organism evidence="1 2">
    <name type="scientific">Tatumella morbirosei</name>
    <dbReference type="NCBI Taxonomy" id="642227"/>
    <lineage>
        <taxon>Bacteria</taxon>
        <taxon>Pseudomonadati</taxon>
        <taxon>Pseudomonadota</taxon>
        <taxon>Gammaproteobacteria</taxon>
        <taxon>Enterobacterales</taxon>
        <taxon>Erwiniaceae</taxon>
        <taxon>Tatumella</taxon>
    </lineage>
</organism>
<proteinExistence type="predicted"/>
<evidence type="ECO:0000313" key="2">
    <source>
        <dbReference type="Proteomes" id="UP000029577"/>
    </source>
</evidence>
<comment type="caution">
    <text evidence="1">The sequence shown here is derived from an EMBL/GenBank/DDBJ whole genome shotgun (WGS) entry which is preliminary data.</text>
</comment>
<dbReference type="AlphaFoldDB" id="A0A095TF07"/>
<accession>A0A095TF07</accession>
<gene>
    <name evidence="1" type="ORF">HA49_08585</name>
</gene>
<dbReference type="Pfam" id="PF11134">
    <property type="entry name" value="Phage_stabilise"/>
    <property type="match status" value="1"/>
</dbReference>
<dbReference type="InterPro" id="IPR021098">
    <property type="entry name" value="Phage_P22_Gp10"/>
</dbReference>
<dbReference type="RefSeq" id="WP_038018916.1">
    <property type="nucleotide sequence ID" value="NZ_JPKR02000004.1"/>
</dbReference>
<name>A0A095TF07_9GAMM</name>
<reference evidence="1" key="1">
    <citation type="submission" date="2014-12" db="EMBL/GenBank/DDBJ databases">
        <title>The draft genome of the Tatumella morbirosei type strain, LMG23360T isolated from pineapple rot.</title>
        <authorList>
            <person name="Smits T.H."/>
            <person name="Palmer M."/>
            <person name="Venter S.N."/>
            <person name="Duffy B."/>
            <person name="Steenkamp E.T."/>
            <person name="Chan W.Y."/>
            <person name="Coutinho T.A."/>
            <person name="Coetzee M.P."/>
            <person name="De Maayer P."/>
        </authorList>
    </citation>
    <scope>NUCLEOTIDE SEQUENCE [LARGE SCALE GENOMIC DNA]</scope>
    <source>
        <strain evidence="1">LMG 23360</strain>
    </source>
</reference>